<protein>
    <submittedName>
        <fullName evidence="4">Anti-sigma factor</fullName>
    </submittedName>
</protein>
<dbReference type="FunFam" id="2.60.120.1440:FF:000001">
    <property type="entry name" value="Putative anti-sigma factor"/>
    <property type="match status" value="1"/>
</dbReference>
<keyword evidence="1" id="KW-0812">Transmembrane</keyword>
<dbReference type="InterPro" id="IPR012373">
    <property type="entry name" value="Ferrdict_sens_TM"/>
</dbReference>
<reference evidence="4 5" key="1">
    <citation type="submission" date="2018-04" db="EMBL/GenBank/DDBJ databases">
        <title>Pedobacter chongqingensis sp. nov., isolated from a rottenly hemp rope.</title>
        <authorList>
            <person name="Cai Y."/>
        </authorList>
    </citation>
    <scope>NUCLEOTIDE SEQUENCE [LARGE SCALE GENOMIC DNA]</scope>
    <source>
        <strain evidence="4 5">FJ4-8</strain>
    </source>
</reference>
<dbReference type="InterPro" id="IPR032508">
    <property type="entry name" value="FecR_C"/>
</dbReference>
<sequence>MRRSYYTNKYLQRIARKVISGKALESEKRFLDQYYDFFESADNGMDELLENEKQLLEKEIWKRLNNTTRKTGSQSFKLYSLSRIVAAASVLIIFSAGLYFALRWPAATSFVQKTHPANHPITYGSKKAVLILSDGSKVILDGRSGGTIVRQTGVEISQASDGQIVYRAISDNAEAAAKNFNTMQTPRGGIYQIDLPDGTKVWLNSASTLRYPLAFSGNERKVELEGEAYFEVTGNRQMPFKVACKKQLVEVLGTHFNINSYEDELTGKTTLLEGSVRVNLVNTGESKILLPGQQAIVRQSELKVKNVDTENVMAWKNGLFQFDNEDIHTIMNKIARWYDVEITYESGLKTMRFGGTVSRYSDLQMVLKKLELTNTIHFKIDGRRITVMK</sequence>
<keyword evidence="5" id="KW-1185">Reference proteome</keyword>
<dbReference type="Pfam" id="PF04773">
    <property type="entry name" value="FecR"/>
    <property type="match status" value="1"/>
</dbReference>
<dbReference type="Gene3D" id="2.60.120.1440">
    <property type="match status" value="1"/>
</dbReference>
<name>A0A2U2PEF0_9SPHI</name>
<evidence type="ECO:0000313" key="5">
    <source>
        <dbReference type="Proteomes" id="UP000245647"/>
    </source>
</evidence>
<dbReference type="InterPro" id="IPR006860">
    <property type="entry name" value="FecR"/>
</dbReference>
<feature type="domain" description="Protein FecR C-terminal" evidence="3">
    <location>
        <begin position="320"/>
        <end position="387"/>
    </location>
</feature>
<dbReference type="Gene3D" id="3.55.50.30">
    <property type="match status" value="1"/>
</dbReference>
<keyword evidence="1" id="KW-1133">Transmembrane helix</keyword>
<evidence type="ECO:0000259" key="3">
    <source>
        <dbReference type="Pfam" id="PF16344"/>
    </source>
</evidence>
<dbReference type="Proteomes" id="UP000245647">
    <property type="component" value="Unassembled WGS sequence"/>
</dbReference>
<comment type="caution">
    <text evidence="4">The sequence shown here is derived from an EMBL/GenBank/DDBJ whole genome shotgun (WGS) entry which is preliminary data.</text>
</comment>
<feature type="transmembrane region" description="Helical" evidence="1">
    <location>
        <begin position="78"/>
        <end position="102"/>
    </location>
</feature>
<dbReference type="OrthoDB" id="1099963at2"/>
<dbReference type="RefSeq" id="WP_109416600.1">
    <property type="nucleotide sequence ID" value="NZ_QEAS01000012.1"/>
</dbReference>
<dbReference type="PANTHER" id="PTHR30273:SF2">
    <property type="entry name" value="PROTEIN FECR"/>
    <property type="match status" value="1"/>
</dbReference>
<dbReference type="AlphaFoldDB" id="A0A2U2PEF0"/>
<feature type="domain" description="FecR protein" evidence="2">
    <location>
        <begin position="182"/>
        <end position="277"/>
    </location>
</feature>
<dbReference type="EMBL" id="QEAS01000012">
    <property type="protein sequence ID" value="PWG79702.1"/>
    <property type="molecule type" value="Genomic_DNA"/>
</dbReference>
<evidence type="ECO:0000259" key="2">
    <source>
        <dbReference type="Pfam" id="PF04773"/>
    </source>
</evidence>
<evidence type="ECO:0000313" key="4">
    <source>
        <dbReference type="EMBL" id="PWG79702.1"/>
    </source>
</evidence>
<dbReference type="Pfam" id="PF16344">
    <property type="entry name" value="FecR_C"/>
    <property type="match status" value="1"/>
</dbReference>
<dbReference type="GO" id="GO:0016989">
    <property type="term" value="F:sigma factor antagonist activity"/>
    <property type="evidence" value="ECO:0007669"/>
    <property type="project" value="TreeGrafter"/>
</dbReference>
<accession>A0A2U2PEF0</accession>
<organism evidence="4 5">
    <name type="scientific">Pararcticibacter amylolyticus</name>
    <dbReference type="NCBI Taxonomy" id="2173175"/>
    <lineage>
        <taxon>Bacteria</taxon>
        <taxon>Pseudomonadati</taxon>
        <taxon>Bacteroidota</taxon>
        <taxon>Sphingobacteriia</taxon>
        <taxon>Sphingobacteriales</taxon>
        <taxon>Sphingobacteriaceae</taxon>
        <taxon>Pararcticibacter</taxon>
    </lineage>
</organism>
<evidence type="ECO:0000256" key="1">
    <source>
        <dbReference type="SAM" id="Phobius"/>
    </source>
</evidence>
<gene>
    <name evidence="4" type="ORF">DDR33_14865</name>
</gene>
<proteinExistence type="predicted"/>
<keyword evidence="1" id="KW-0472">Membrane</keyword>
<dbReference type="PANTHER" id="PTHR30273">
    <property type="entry name" value="PERIPLASMIC SIGNAL SENSOR AND SIGMA FACTOR ACTIVATOR FECR-RELATED"/>
    <property type="match status" value="1"/>
</dbReference>